<dbReference type="AlphaFoldDB" id="A0A498JZ53"/>
<dbReference type="Gene3D" id="3.90.960.10">
    <property type="entry name" value="YbaK/aminoacyl-tRNA synthetase-associated domain"/>
    <property type="match status" value="1"/>
</dbReference>
<organism evidence="2 3">
    <name type="scientific">Malus domestica</name>
    <name type="common">Apple</name>
    <name type="synonym">Pyrus malus</name>
    <dbReference type="NCBI Taxonomy" id="3750"/>
    <lineage>
        <taxon>Eukaryota</taxon>
        <taxon>Viridiplantae</taxon>
        <taxon>Streptophyta</taxon>
        <taxon>Embryophyta</taxon>
        <taxon>Tracheophyta</taxon>
        <taxon>Spermatophyta</taxon>
        <taxon>Magnoliopsida</taxon>
        <taxon>eudicotyledons</taxon>
        <taxon>Gunneridae</taxon>
        <taxon>Pentapetalae</taxon>
        <taxon>rosids</taxon>
        <taxon>fabids</taxon>
        <taxon>Rosales</taxon>
        <taxon>Rosaceae</taxon>
        <taxon>Amygdaloideae</taxon>
        <taxon>Maleae</taxon>
        <taxon>Malus</taxon>
    </lineage>
</organism>
<dbReference type="PANTHER" id="PTHR30411">
    <property type="entry name" value="CYTOPLASMIC PROTEIN"/>
    <property type="match status" value="1"/>
</dbReference>
<protein>
    <recommendedName>
        <fullName evidence="1">YbaK/aminoacyl-tRNA synthetase-associated domain-containing protein</fullName>
    </recommendedName>
</protein>
<sequence length="254" mass="28186">SESKPKSSNAYQSLRLSTSASLQQFTATPIPTSTQNAAVSANEARLSAILLANDVKNFAYKRVPSDYYDWSLDARRDALGAASIHHLCKSIILVVVRPCLHSPQSSVVDCSDSNNSKYYVVVFQVCEIWTPLFLGARFNAEAVKNFLYSLNEGKIAKKKFNCQFLKVIVVVIGYALRLAPEDKSIELTGFEHNAVTCVGMKTDIPVILDEAIEKLNPDFFWLGGGEVDLKLGIRTSEFINFAKPFIEKLKLLNN</sequence>
<comment type="caution">
    <text evidence="2">The sequence shown here is derived from an EMBL/GenBank/DDBJ whole genome shotgun (WGS) entry which is preliminary data.</text>
</comment>
<evidence type="ECO:0000259" key="1">
    <source>
        <dbReference type="Pfam" id="PF04073"/>
    </source>
</evidence>
<feature type="non-terminal residue" evidence="2">
    <location>
        <position position="1"/>
    </location>
</feature>
<dbReference type="EMBL" id="RDQH01000330">
    <property type="protein sequence ID" value="RXI01180.1"/>
    <property type="molecule type" value="Genomic_DNA"/>
</dbReference>
<proteinExistence type="predicted"/>
<gene>
    <name evidence="2" type="ORF">DVH24_001414</name>
</gene>
<dbReference type="InterPro" id="IPR007214">
    <property type="entry name" value="YbaK/aa-tRNA-synth-assoc-dom"/>
</dbReference>
<accession>A0A498JZ53</accession>
<name>A0A498JZ53_MALDO</name>
<reference evidence="2 3" key="1">
    <citation type="submission" date="2018-10" db="EMBL/GenBank/DDBJ databases">
        <title>A high-quality apple genome assembly.</title>
        <authorList>
            <person name="Hu J."/>
        </authorList>
    </citation>
    <scope>NUCLEOTIDE SEQUENCE [LARGE SCALE GENOMIC DNA]</scope>
    <source>
        <strain evidence="3">cv. HFTH1</strain>
        <tissue evidence="2">Young leaf</tissue>
    </source>
</reference>
<feature type="domain" description="YbaK/aminoacyl-tRNA synthetase-associated" evidence="1">
    <location>
        <begin position="175"/>
        <end position="240"/>
    </location>
</feature>
<evidence type="ECO:0000313" key="2">
    <source>
        <dbReference type="EMBL" id="RXI01180.1"/>
    </source>
</evidence>
<dbReference type="Proteomes" id="UP000290289">
    <property type="component" value="Chromosome 4"/>
</dbReference>
<evidence type="ECO:0000313" key="3">
    <source>
        <dbReference type="Proteomes" id="UP000290289"/>
    </source>
</evidence>
<dbReference type="CDD" id="cd04332">
    <property type="entry name" value="YbaK_like"/>
    <property type="match status" value="1"/>
</dbReference>
<dbReference type="SUPFAM" id="SSF55826">
    <property type="entry name" value="YbaK/ProRS associated domain"/>
    <property type="match status" value="1"/>
</dbReference>
<dbReference type="PANTHER" id="PTHR30411:SF4">
    <property type="entry name" value="YBAK_AMINOACYL-TRNA SYNTHETASE-ASSOCIATED DOMAIN-CONTAINING PROTEIN"/>
    <property type="match status" value="1"/>
</dbReference>
<dbReference type="GO" id="GO:0002161">
    <property type="term" value="F:aminoacyl-tRNA deacylase activity"/>
    <property type="evidence" value="ECO:0007669"/>
    <property type="project" value="InterPro"/>
</dbReference>
<dbReference type="InterPro" id="IPR036754">
    <property type="entry name" value="YbaK/aa-tRNA-synt-asso_dom_sf"/>
</dbReference>
<dbReference type="Pfam" id="PF04073">
    <property type="entry name" value="tRNA_edit"/>
    <property type="match status" value="1"/>
</dbReference>
<keyword evidence="3" id="KW-1185">Reference proteome</keyword>